<keyword evidence="2" id="KW-1185">Reference proteome</keyword>
<dbReference type="RefSeq" id="WP_290400735.1">
    <property type="nucleotide sequence ID" value="NZ_JAUHLN010000003.1"/>
</dbReference>
<dbReference type="Proteomes" id="UP001168694">
    <property type="component" value="Unassembled WGS sequence"/>
</dbReference>
<evidence type="ECO:0000313" key="2">
    <source>
        <dbReference type="Proteomes" id="UP001168694"/>
    </source>
</evidence>
<dbReference type="EMBL" id="JAUHLN010000003">
    <property type="protein sequence ID" value="MDN4074617.1"/>
    <property type="molecule type" value="Genomic_DNA"/>
</dbReference>
<evidence type="ECO:0000313" key="1">
    <source>
        <dbReference type="EMBL" id="MDN4074617.1"/>
    </source>
</evidence>
<organism evidence="1 2">
    <name type="scientific">Fictibacillus terranigra</name>
    <dbReference type="NCBI Taxonomy" id="3058424"/>
    <lineage>
        <taxon>Bacteria</taxon>
        <taxon>Bacillati</taxon>
        <taxon>Bacillota</taxon>
        <taxon>Bacilli</taxon>
        <taxon>Bacillales</taxon>
        <taxon>Fictibacillaceae</taxon>
        <taxon>Fictibacillus</taxon>
    </lineage>
</organism>
<gene>
    <name evidence="1" type="ORF">QYF49_16670</name>
</gene>
<evidence type="ECO:0008006" key="3">
    <source>
        <dbReference type="Google" id="ProtNLM"/>
    </source>
</evidence>
<accession>A0ABT8E9S1</accession>
<reference evidence="1" key="1">
    <citation type="submission" date="2023-06" db="EMBL/GenBank/DDBJ databases">
        <title>Draft Genome Sequences of Representative Paenibacillus Polymyxa, Bacillus cereus, Fictibacillus sp., and Brevibacillus agri Strains Isolated from Amazonian Dark Earth.</title>
        <authorList>
            <person name="Pellegrinetti T.A."/>
            <person name="Cunha I.C.M."/>
            <person name="Chaves M.G."/>
            <person name="Freitas A.S."/>
            <person name="Silva A.V.R."/>
            <person name="Tsai S.M."/>
            <person name="Mendes L.W."/>
        </authorList>
    </citation>
    <scope>NUCLEOTIDE SEQUENCE</scope>
    <source>
        <strain evidence="1">CENA-BCM004</strain>
    </source>
</reference>
<protein>
    <recommendedName>
        <fullName evidence="3">IDEAL domain-containing protein</fullName>
    </recommendedName>
</protein>
<name>A0ABT8E9S1_9BACL</name>
<comment type="caution">
    <text evidence="1">The sequence shown here is derived from an EMBL/GenBank/DDBJ whole genome shotgun (WGS) entry which is preliminary data.</text>
</comment>
<proteinExistence type="predicted"/>
<sequence>MKIKACTGYELVKEKPNSPEEFFNRSEVVYEQDGNERNLKLLYVKYFEERLQPLISEQLATENGEQLMIKDIAALAALLQLKEAQKRRRIYMNNEENFRSLFQNMDWMELKEIWKKAKHR</sequence>